<proteinExistence type="predicted"/>
<reference evidence="2" key="1">
    <citation type="journal article" date="2019" name="Int. J. Syst. Evol. Microbiol.">
        <title>The Global Catalogue of Microorganisms (GCM) 10K type strain sequencing project: providing services to taxonomists for standard genome sequencing and annotation.</title>
        <authorList>
            <consortium name="The Broad Institute Genomics Platform"/>
            <consortium name="The Broad Institute Genome Sequencing Center for Infectious Disease"/>
            <person name="Wu L."/>
            <person name="Ma J."/>
        </authorList>
    </citation>
    <scope>NUCLEOTIDE SEQUENCE [LARGE SCALE GENOMIC DNA]</scope>
    <source>
        <strain evidence="2">JCM 17224</strain>
    </source>
</reference>
<comment type="caution">
    <text evidence="1">The sequence shown here is derived from an EMBL/GenBank/DDBJ whole genome shotgun (WGS) entry which is preliminary data.</text>
</comment>
<sequence length="113" mass="13115">MKHYFGTKITTLLRHLKRFGEWSGCRSGGYPPSGRSSLAQCRLTALPVVRNLARQKFVAQFSSVLRKSRHVQFGEMAHHLNDVVKWASNETRMQNFFRETDLSYLIGQWSTLR</sequence>
<keyword evidence="2" id="KW-1185">Reference proteome</keyword>
<evidence type="ECO:0000313" key="1">
    <source>
        <dbReference type="EMBL" id="GAA4002084.1"/>
    </source>
</evidence>
<dbReference type="EMBL" id="BAABDJ010000007">
    <property type="protein sequence ID" value="GAA4002084.1"/>
    <property type="molecule type" value="Genomic_DNA"/>
</dbReference>
<accession>A0ABP7RTK8</accession>
<protein>
    <submittedName>
        <fullName evidence="1">Uncharacterized protein</fullName>
    </submittedName>
</protein>
<dbReference type="Proteomes" id="UP001500567">
    <property type="component" value="Unassembled WGS sequence"/>
</dbReference>
<dbReference type="RefSeq" id="WP_345071639.1">
    <property type="nucleotide sequence ID" value="NZ_BAABDJ010000007.1"/>
</dbReference>
<name>A0ABP7RTK8_9BACT</name>
<organism evidence="1 2">
    <name type="scientific">Hymenobacter fastidiosus</name>
    <dbReference type="NCBI Taxonomy" id="486264"/>
    <lineage>
        <taxon>Bacteria</taxon>
        <taxon>Pseudomonadati</taxon>
        <taxon>Bacteroidota</taxon>
        <taxon>Cytophagia</taxon>
        <taxon>Cytophagales</taxon>
        <taxon>Hymenobacteraceae</taxon>
        <taxon>Hymenobacter</taxon>
    </lineage>
</organism>
<gene>
    <name evidence="1" type="ORF">GCM10022408_11780</name>
</gene>
<evidence type="ECO:0000313" key="2">
    <source>
        <dbReference type="Proteomes" id="UP001500567"/>
    </source>
</evidence>